<dbReference type="CDD" id="cd00303">
    <property type="entry name" value="retropepsin_like"/>
    <property type="match status" value="1"/>
</dbReference>
<dbReference type="Pfam" id="PF13650">
    <property type="entry name" value="Asp_protease_2"/>
    <property type="match status" value="1"/>
</dbReference>
<dbReference type="AlphaFoldDB" id="A0A225VFJ7"/>
<keyword evidence="2" id="KW-1185">Reference proteome</keyword>
<evidence type="ECO:0008006" key="3">
    <source>
        <dbReference type="Google" id="ProtNLM"/>
    </source>
</evidence>
<protein>
    <recommendedName>
        <fullName evidence="3">Peptidase A2 domain-containing protein</fullName>
    </recommendedName>
</protein>
<dbReference type="EMBL" id="NBNE01005126">
    <property type="protein sequence ID" value="OWZ04145.1"/>
    <property type="molecule type" value="Genomic_DNA"/>
</dbReference>
<proteinExistence type="predicted"/>
<dbReference type="Proteomes" id="UP000198211">
    <property type="component" value="Unassembled WGS sequence"/>
</dbReference>
<dbReference type="Gene3D" id="2.40.70.10">
    <property type="entry name" value="Acid Proteases"/>
    <property type="match status" value="1"/>
</dbReference>
<reference evidence="2" key="1">
    <citation type="submission" date="2017-03" db="EMBL/GenBank/DDBJ databases">
        <title>Phytopthora megakarya and P. palmivora, two closely related causual agents of cacao black pod achieved similar genome size and gene model numbers by different mechanisms.</title>
        <authorList>
            <person name="Ali S."/>
            <person name="Shao J."/>
            <person name="Larry D.J."/>
            <person name="Kronmiller B."/>
            <person name="Shen D."/>
            <person name="Strem M.D."/>
            <person name="Melnick R.L."/>
            <person name="Guiltinan M.J."/>
            <person name="Tyler B.M."/>
            <person name="Meinhardt L.W."/>
            <person name="Bailey B.A."/>
        </authorList>
    </citation>
    <scope>NUCLEOTIDE SEQUENCE [LARGE SCALE GENOMIC DNA]</scope>
    <source>
        <strain evidence="2">zdho120</strain>
    </source>
</reference>
<comment type="caution">
    <text evidence="1">The sequence shown here is derived from an EMBL/GenBank/DDBJ whole genome shotgun (WGS) entry which is preliminary data.</text>
</comment>
<sequence length="139" mass="15103">MNSHLNSNPGTAEAVAFVHGSVFHHRTLLMLDSGASTSIISLDLARRLKLKVEPRGELLLNGIDGEKTKVTNKCRVKITLGHRVLYTLDVWVGNIGQGIDVLLGINFMVAAGARLCAHEGEVVLPEEERILLVEGPTTR</sequence>
<accession>A0A225VFJ7</accession>
<name>A0A225VFJ7_9STRA</name>
<organism evidence="1 2">
    <name type="scientific">Phytophthora megakarya</name>
    <dbReference type="NCBI Taxonomy" id="4795"/>
    <lineage>
        <taxon>Eukaryota</taxon>
        <taxon>Sar</taxon>
        <taxon>Stramenopiles</taxon>
        <taxon>Oomycota</taxon>
        <taxon>Peronosporomycetes</taxon>
        <taxon>Peronosporales</taxon>
        <taxon>Peronosporaceae</taxon>
        <taxon>Phytophthora</taxon>
    </lineage>
</organism>
<dbReference type="OrthoDB" id="128412at2759"/>
<evidence type="ECO:0000313" key="2">
    <source>
        <dbReference type="Proteomes" id="UP000198211"/>
    </source>
</evidence>
<dbReference type="SUPFAM" id="SSF50630">
    <property type="entry name" value="Acid proteases"/>
    <property type="match status" value="1"/>
</dbReference>
<evidence type="ECO:0000313" key="1">
    <source>
        <dbReference type="EMBL" id="OWZ04145.1"/>
    </source>
</evidence>
<dbReference type="InterPro" id="IPR021109">
    <property type="entry name" value="Peptidase_aspartic_dom_sf"/>
</dbReference>
<gene>
    <name evidence="1" type="ORF">PHMEG_00024000</name>
</gene>